<evidence type="ECO:0000256" key="3">
    <source>
        <dbReference type="SAM" id="Phobius"/>
    </source>
</evidence>
<evidence type="ECO:0000313" key="6">
    <source>
        <dbReference type="EMBL" id="TKA10088.1"/>
    </source>
</evidence>
<dbReference type="NCBIfam" id="TIGR00350">
    <property type="entry name" value="lytR_cpsA_psr"/>
    <property type="match status" value="1"/>
</dbReference>
<name>A0A4U0SM01_9ACTN</name>
<comment type="similarity">
    <text evidence="1">Belongs to the LytR/CpsA/Psr (LCP) family.</text>
</comment>
<keyword evidence="7" id="KW-1185">Reference proteome</keyword>
<evidence type="ECO:0000259" key="4">
    <source>
        <dbReference type="Pfam" id="PF03816"/>
    </source>
</evidence>
<dbReference type="EMBL" id="SUMC01000017">
    <property type="protein sequence ID" value="TKA10088.1"/>
    <property type="molecule type" value="Genomic_DNA"/>
</dbReference>
<feature type="region of interest" description="Disordered" evidence="2">
    <location>
        <begin position="407"/>
        <end position="432"/>
    </location>
</feature>
<gene>
    <name evidence="6" type="ORF">FCI23_19410</name>
</gene>
<evidence type="ECO:0000313" key="7">
    <source>
        <dbReference type="Proteomes" id="UP000305778"/>
    </source>
</evidence>
<dbReference type="PANTHER" id="PTHR33392:SF6">
    <property type="entry name" value="POLYISOPRENYL-TEICHOIC ACID--PEPTIDOGLYCAN TEICHOIC ACID TRANSFERASE TAGU"/>
    <property type="match status" value="1"/>
</dbReference>
<feature type="compositionally biased region" description="Polar residues" evidence="2">
    <location>
        <begin position="1"/>
        <end position="11"/>
    </location>
</feature>
<feature type="region of interest" description="Disordered" evidence="2">
    <location>
        <begin position="1"/>
        <end position="65"/>
    </location>
</feature>
<feature type="domain" description="LytR/CpsA/Psr regulator C-terminal" evidence="5">
    <location>
        <begin position="437"/>
        <end position="531"/>
    </location>
</feature>
<dbReference type="RefSeq" id="WP_136725169.1">
    <property type="nucleotide sequence ID" value="NZ_SUMC01000017.1"/>
</dbReference>
<dbReference type="InterPro" id="IPR027381">
    <property type="entry name" value="LytR/CpsA/Psr_C"/>
</dbReference>
<dbReference type="InterPro" id="IPR004474">
    <property type="entry name" value="LytR_CpsA_psr"/>
</dbReference>
<comment type="caution">
    <text evidence="6">The sequence shown here is derived from an EMBL/GenBank/DDBJ whole genome shotgun (WGS) entry which is preliminary data.</text>
</comment>
<dbReference type="AlphaFoldDB" id="A0A4U0SM01"/>
<keyword evidence="3" id="KW-0812">Transmembrane</keyword>
<dbReference type="Gene3D" id="3.40.630.190">
    <property type="entry name" value="LCP protein"/>
    <property type="match status" value="1"/>
</dbReference>
<dbReference type="OrthoDB" id="9782542at2"/>
<organism evidence="6 7">
    <name type="scientific">Actinacidiphila oryziradicis</name>
    <dbReference type="NCBI Taxonomy" id="2571141"/>
    <lineage>
        <taxon>Bacteria</taxon>
        <taxon>Bacillati</taxon>
        <taxon>Actinomycetota</taxon>
        <taxon>Actinomycetes</taxon>
        <taxon>Kitasatosporales</taxon>
        <taxon>Streptomycetaceae</taxon>
        <taxon>Actinacidiphila</taxon>
    </lineage>
</organism>
<dbReference type="PANTHER" id="PTHR33392">
    <property type="entry name" value="POLYISOPRENYL-TEICHOIC ACID--PEPTIDOGLYCAN TEICHOIC ACID TRANSFERASE TAGU"/>
    <property type="match status" value="1"/>
</dbReference>
<feature type="region of interest" description="Disordered" evidence="2">
    <location>
        <begin position="101"/>
        <end position="123"/>
    </location>
</feature>
<proteinExistence type="inferred from homology"/>
<keyword evidence="3" id="KW-0472">Membrane</keyword>
<accession>A0A4U0SM01</accession>
<reference evidence="6 7" key="1">
    <citation type="submission" date="2019-04" db="EMBL/GenBank/DDBJ databases">
        <title>Streptomyces oryziradicis sp. nov., a novel actinomycete isolated from rhizosphere soil of rice (Oryza sativa L.).</title>
        <authorList>
            <person name="Li C."/>
        </authorList>
    </citation>
    <scope>NUCLEOTIDE SEQUENCE [LARGE SCALE GENOMIC DNA]</scope>
    <source>
        <strain evidence="6 7">NEAU-C40</strain>
    </source>
</reference>
<evidence type="ECO:0000256" key="1">
    <source>
        <dbReference type="ARBA" id="ARBA00006068"/>
    </source>
</evidence>
<dbReference type="Proteomes" id="UP000305778">
    <property type="component" value="Unassembled WGS sequence"/>
</dbReference>
<dbReference type="Pfam" id="PF13399">
    <property type="entry name" value="LytR_C"/>
    <property type="match status" value="1"/>
</dbReference>
<feature type="domain" description="Cell envelope-related transcriptional attenuator" evidence="4">
    <location>
        <begin position="155"/>
        <end position="316"/>
    </location>
</feature>
<dbReference type="InterPro" id="IPR050922">
    <property type="entry name" value="LytR/CpsA/Psr_CW_biosynth"/>
</dbReference>
<dbReference type="Pfam" id="PF03816">
    <property type="entry name" value="LytR_cpsA_psr"/>
    <property type="match status" value="1"/>
</dbReference>
<protein>
    <submittedName>
        <fullName evidence="6">LytR family transcriptional regulator</fullName>
    </submittedName>
</protein>
<keyword evidence="3" id="KW-1133">Transmembrane helix</keyword>
<sequence length="571" mass="59939">MRDGVTRQNGTGEAAGSPAGPDDHGWDDSLYNDRAAAGRHTLPQQADGQDGASLRRAGERAPRSRRRRILRWAAITVSLTILGTAGAGWAYYQHLNGNLGKGKRSSGGSDVAKPKADSKGQTPINILLIGSDSRNSAADLKLGGSKQSVGAKPLADVQMLVHLSADRRNMSVVSIPRDTRVHIPECEDPKTHQKYAATTNSIINETLGRGGPGCTLDTWQNLTGVYIDHWMMIDFAGVVQMADAVGGVEVCVKQPVWDRPLPGVPGGSGLKIKAGKQKVYGRTALQWLRTRHAFFDDLGRAQAQHMYLNSMIRQLKSRYVFTDTGRLLGLAETATSALDVSEEIGTVRKLGDLAMQLKSVPSNRITMTTMPVVQDQQNLNHLVPKGADAARIWSMIRNDIPFDANGKAKTATGGTSGATPTSSAAPPGPSAAPAATIPVSVINGTAGGSGIPVSGRAGALAKTLADAGFSKAAASPTQQPSAGTVLSYPAKDGGQGKADALAVAAILKLPKNVVKKSVQVSSITLLVGADWRAGTDYSKTLPSAGSVPSSARAINGSDKNACMDVYKPYVW</sequence>
<feature type="transmembrane region" description="Helical" evidence="3">
    <location>
        <begin position="69"/>
        <end position="92"/>
    </location>
</feature>
<evidence type="ECO:0000259" key="5">
    <source>
        <dbReference type="Pfam" id="PF13399"/>
    </source>
</evidence>
<evidence type="ECO:0000256" key="2">
    <source>
        <dbReference type="SAM" id="MobiDB-lite"/>
    </source>
</evidence>